<dbReference type="RefSeq" id="WP_089759707.1">
    <property type="nucleotide sequence ID" value="NZ_BKAT01000005.1"/>
</dbReference>
<dbReference type="AlphaFoldDB" id="A0A1H3ZIR1"/>
<name>A0A1H3ZIR1_9BACT</name>
<proteinExistence type="predicted"/>
<evidence type="ECO:0000313" key="2">
    <source>
        <dbReference type="Proteomes" id="UP000199656"/>
    </source>
</evidence>
<reference evidence="2" key="1">
    <citation type="submission" date="2016-10" db="EMBL/GenBank/DDBJ databases">
        <authorList>
            <person name="Varghese N."/>
            <person name="Submissions S."/>
        </authorList>
    </citation>
    <scope>NUCLEOTIDE SEQUENCE [LARGE SCALE GENOMIC DNA]</scope>
    <source>
        <strain evidence="2">DSM 23920</strain>
    </source>
</reference>
<sequence length="417" mass="46067">MNAAKAATTGLALFFFLHSLFPYRSFARQQQSGLEQVLHFSRAGIRLDSLGAHVARETGIVFSFNAQRTNPGQEILLPQRTMTVKSLLEHLSKKYYLQYVISGNYVIIRNVPVPAGSGKKANNGAPAASVVKRRVPLTVSSPAPAAPAEKRPAIAKQLWKNPYRVDVQPLSQTLVSPVNVPTTLLRKPGMVIHSSAGYFQKTDTAFRRSVSFTQRPDTILPISSSVVAVSGRKEKDPMRLMITTGITADDVFYLSPAIHAGLPWLYAIAIWNTNFKVNGFSYGAGISRQLPGNWRLALNVTTGKLSADYANRPDTLGIMGQIRVKAQLSRLGIQAEKKLNNRLHICFGPVLNLLHSTYYYNGEESTLASNVMPGTDIDRTYYVIKPLYTLSNSYSSTSSSNNKLWIGFQAGLFWRLK</sequence>
<dbReference type="OrthoDB" id="645795at2"/>
<evidence type="ECO:0000313" key="1">
    <source>
        <dbReference type="EMBL" id="SEA23134.1"/>
    </source>
</evidence>
<accession>A0A1H3ZIR1</accession>
<dbReference type="EMBL" id="FNRL01000004">
    <property type="protein sequence ID" value="SEA23134.1"/>
    <property type="molecule type" value="Genomic_DNA"/>
</dbReference>
<gene>
    <name evidence="1" type="ORF">SAMN05660909_01225</name>
</gene>
<keyword evidence="2" id="KW-1185">Reference proteome</keyword>
<dbReference type="STRING" id="408074.SAMN05660909_01225"/>
<organism evidence="1 2">
    <name type="scientific">Chitinophaga terrae</name>
    <name type="common">ex Kim and Jung 2007</name>
    <dbReference type="NCBI Taxonomy" id="408074"/>
    <lineage>
        <taxon>Bacteria</taxon>
        <taxon>Pseudomonadati</taxon>
        <taxon>Bacteroidota</taxon>
        <taxon>Chitinophagia</taxon>
        <taxon>Chitinophagales</taxon>
        <taxon>Chitinophagaceae</taxon>
        <taxon>Chitinophaga</taxon>
    </lineage>
</organism>
<protein>
    <submittedName>
        <fullName evidence="1">Uncharacterized protein</fullName>
    </submittedName>
</protein>
<dbReference type="Proteomes" id="UP000199656">
    <property type="component" value="Unassembled WGS sequence"/>
</dbReference>